<reference evidence="1 2" key="1">
    <citation type="submission" date="2018-03" db="EMBL/GenBank/DDBJ databases">
        <title>Genomic Encyclopedia of Archaeal and Bacterial Type Strains, Phase II (KMG-II): from individual species to whole genera.</title>
        <authorList>
            <person name="Goeker M."/>
        </authorList>
    </citation>
    <scope>NUCLEOTIDE SEQUENCE [LARGE SCALE GENOMIC DNA]</scope>
    <source>
        <strain evidence="1 2">DSM 43146</strain>
    </source>
</reference>
<dbReference type="RefSeq" id="WP_203737297.1">
    <property type="nucleotide sequence ID" value="NZ_BOMO01000094.1"/>
</dbReference>
<dbReference type="Proteomes" id="UP000239415">
    <property type="component" value="Unassembled WGS sequence"/>
</dbReference>
<comment type="caution">
    <text evidence="1">The sequence shown here is derived from an EMBL/GenBank/DDBJ whole genome shotgun (WGS) entry which is preliminary data.</text>
</comment>
<protein>
    <submittedName>
        <fullName evidence="1">Uncharacterized protein</fullName>
    </submittedName>
</protein>
<proteinExistence type="predicted"/>
<evidence type="ECO:0000313" key="1">
    <source>
        <dbReference type="EMBL" id="PRX18941.1"/>
    </source>
</evidence>
<dbReference type="EMBL" id="PVMZ01000011">
    <property type="protein sequence ID" value="PRX18941.1"/>
    <property type="molecule type" value="Genomic_DNA"/>
</dbReference>
<dbReference type="AlphaFoldDB" id="A0A2T0K7X6"/>
<gene>
    <name evidence="1" type="ORF">CLV67_11189</name>
</gene>
<organism evidence="1 2">
    <name type="scientific">Actinoplanes italicus</name>
    <dbReference type="NCBI Taxonomy" id="113567"/>
    <lineage>
        <taxon>Bacteria</taxon>
        <taxon>Bacillati</taxon>
        <taxon>Actinomycetota</taxon>
        <taxon>Actinomycetes</taxon>
        <taxon>Micromonosporales</taxon>
        <taxon>Micromonosporaceae</taxon>
        <taxon>Actinoplanes</taxon>
    </lineage>
</organism>
<keyword evidence="2" id="KW-1185">Reference proteome</keyword>
<name>A0A2T0K7X6_9ACTN</name>
<evidence type="ECO:0000313" key="2">
    <source>
        <dbReference type="Proteomes" id="UP000239415"/>
    </source>
</evidence>
<accession>A0A2T0K7X6</accession>
<sequence>MTEHGDGIGLGYPAAQLLKAETSGNADRAARWRAVLTGMLRGKLRIGSRTPVKGLPVWVTPEVIHGGFATGKAAASGPLSEAESAYAERHGLERSRAEIFRHQLDPARRAELLAEDRFTIGRAEEALREEALREEKALPEEAVLPVLAWLLRAGDEAAALSLLTEVQPYSGVLCFTPRPAPGPAAAPELVWRATAGETAGKLRDRGPKPRIETMRGSLTVWNLYADRVLALWLRTMRDGRVGVQLDDGWKREARALLDDYERLARENPPSRRHSRPGANLTVLREAIRDVLAGREWRRGLTQSVVDAMVRRRGTPGGTEHSDLRARQAAEAAVPPHHVIAAAVAERLAALPRHTGIADTEAVLGPVGGRAVPDPIRAVVRRATAAPVEDLVAAGLIPSAEVLATLVPRITAQAVGAAYPDPDLRALMTANYLAFRNRRSLLLTGLESQVKIDELPWVRAVAAHRAPGGDSRAAASAALRRLGGLVLGAFPATLPPNPMVRELTTLSREAGLGLPWVEELAADIFDGRFAAKFLYAAQRAGELLAGTLYERYYRIDYAALAGFTVVGKRPSISPDFAALCRTRAGVSPGRSVAANGMVIEQAQILTTHNLATLVTGAGVTADVTAAAEACWAAIERLSARPLALRTIKDIAYAWRQMIFFLSLTDAGPFVTALPERGLLAPAVAGLQSVLAGGEARPLTGWTSGRHWLLSGDQDPA</sequence>